<proteinExistence type="inferred from homology"/>
<dbReference type="CDD" id="cd02869">
    <property type="entry name" value="PseudoU_synth_RluA_like"/>
    <property type="match status" value="1"/>
</dbReference>
<name>A0A0P5F169_9CRUS</name>
<protein>
    <recommendedName>
        <fullName evidence="9">Pseudouridylate synthase RPUSD4, mitochondrial</fullName>
    </recommendedName>
    <alternativeName>
        <fullName evidence="10">RNA pseudouridylate synthase domain-containing protein 4</fullName>
    </alternativeName>
</protein>
<dbReference type="Proteomes" id="UP000076858">
    <property type="component" value="Unassembled WGS sequence"/>
</dbReference>
<keyword evidence="7" id="KW-0413">Isomerase</keyword>
<comment type="catalytic activity">
    <reaction evidence="2">
        <text>uridine in 5S rRNA = pseudouridine in 5S rRNA</text>
        <dbReference type="Rhea" id="RHEA:47036"/>
        <dbReference type="Rhea" id="RHEA-COMP:11730"/>
        <dbReference type="Rhea" id="RHEA-COMP:11731"/>
        <dbReference type="ChEBI" id="CHEBI:65314"/>
        <dbReference type="ChEBI" id="CHEBI:65315"/>
    </reaction>
</comment>
<comment type="caution">
    <text evidence="11">The sequence shown here is derived from an EMBL/GenBank/DDBJ whole genome shotgun (WGS) entry which is preliminary data.</text>
</comment>
<comment type="catalytic activity">
    <reaction evidence="1">
        <text>a uridine in mRNA = a pseudouridine in mRNA</text>
        <dbReference type="Rhea" id="RHEA:56644"/>
        <dbReference type="Rhea" id="RHEA-COMP:14658"/>
        <dbReference type="Rhea" id="RHEA-COMP:14659"/>
        <dbReference type="ChEBI" id="CHEBI:65314"/>
        <dbReference type="ChEBI" id="CHEBI:65315"/>
    </reaction>
</comment>
<evidence type="ECO:0000256" key="7">
    <source>
        <dbReference type="ARBA" id="ARBA00023235"/>
    </source>
</evidence>
<dbReference type="SUPFAM" id="SSF55120">
    <property type="entry name" value="Pseudouridine synthase"/>
    <property type="match status" value="1"/>
</dbReference>
<organism evidence="11 12">
    <name type="scientific">Daphnia magna</name>
    <dbReference type="NCBI Taxonomy" id="35525"/>
    <lineage>
        <taxon>Eukaryota</taxon>
        <taxon>Metazoa</taxon>
        <taxon>Ecdysozoa</taxon>
        <taxon>Arthropoda</taxon>
        <taxon>Crustacea</taxon>
        <taxon>Branchiopoda</taxon>
        <taxon>Diplostraca</taxon>
        <taxon>Cladocera</taxon>
        <taxon>Anomopoda</taxon>
        <taxon>Daphniidae</taxon>
        <taxon>Daphnia</taxon>
    </lineage>
</organism>
<dbReference type="Pfam" id="PF00849">
    <property type="entry name" value="PseudoU_synth_2"/>
    <property type="match status" value="1"/>
</dbReference>
<dbReference type="InterPro" id="IPR006145">
    <property type="entry name" value="PsdUridine_synth_RsuA/RluA"/>
</dbReference>
<sequence length="527" mass="59215">MTLNAARILLTIAPIRWNSKASSAYRLQSLFTSSQVSQSNEQAFWDSEGSIIVDQTKQTGDLKHHVVNKQKESRKEDSEIVRITSFGHVRLDLDNPPIEHKDLNISKEPDSFNFIDYQFFGGKLSTKETPYPTTENPKFQASDVPIDTNPVDQEYFYPSSAETEKANEVLSAPSASELEFDENEVDDQYFGKKSTTSAPQAPLGKVSAYTYLKSLQGKHVLSLNSKTDDSTNNDDKSTKKIYEEMLPNLFKMPNDDIVFLLKKSIIYNKDGIVALDKPYGLVSTDADGNSTIVLANLLPALSRVLRVEKLYTVHRLDRDTTGVLLLASNQVVANKLNKLFFDQQIKKKYVAITKGIPHIREGTISIPLTEKSMGERQRMTLRPVKVHSKDSVASSKYNAKGKSFHAVTHFKVKKSSVGAAFVELEPETGVRHQLRVHLSEGLNCPILGDHKYSHDDKYAPQKLPQTMLDLLAVKQSKVRNIPMHLHAASIVIPGFGEEGKELCINSPLPQFFRYTMKKLKLFKPKTE</sequence>
<evidence type="ECO:0000256" key="1">
    <source>
        <dbReference type="ARBA" id="ARBA00001166"/>
    </source>
</evidence>
<evidence type="ECO:0000313" key="12">
    <source>
        <dbReference type="Proteomes" id="UP000076858"/>
    </source>
</evidence>
<keyword evidence="5" id="KW-0809">Transit peptide</keyword>
<accession>A0A0P5F169</accession>
<dbReference type="GO" id="GO:0009982">
    <property type="term" value="F:pseudouridine synthase activity"/>
    <property type="evidence" value="ECO:0007669"/>
    <property type="project" value="InterPro"/>
</dbReference>
<evidence type="ECO:0000256" key="3">
    <source>
        <dbReference type="ARBA" id="ARBA00004173"/>
    </source>
</evidence>
<comment type="subcellular location">
    <subcellularLocation>
        <location evidence="3">Mitochondrion</location>
    </subcellularLocation>
</comment>
<dbReference type="InterPro" id="IPR050188">
    <property type="entry name" value="RluA_PseudoU_synthase"/>
</dbReference>
<evidence type="ECO:0000256" key="10">
    <source>
        <dbReference type="ARBA" id="ARBA00041563"/>
    </source>
</evidence>
<evidence type="ECO:0000313" key="11">
    <source>
        <dbReference type="EMBL" id="KZS10939.1"/>
    </source>
</evidence>
<dbReference type="GO" id="GO:0003723">
    <property type="term" value="F:RNA binding"/>
    <property type="evidence" value="ECO:0007669"/>
    <property type="project" value="InterPro"/>
</dbReference>
<dbReference type="InterPro" id="IPR006224">
    <property type="entry name" value="PsdUridine_synth_RluA-like_CS"/>
</dbReference>
<keyword evidence="6" id="KW-0496">Mitochondrion</keyword>
<dbReference type="InterPro" id="IPR020103">
    <property type="entry name" value="PsdUridine_synth_cat_dom_sf"/>
</dbReference>
<reference evidence="11 12" key="1">
    <citation type="submission" date="2016-03" db="EMBL/GenBank/DDBJ databases">
        <title>EvidentialGene: Evidence-directed Construction of Genes on Genomes.</title>
        <authorList>
            <person name="Gilbert D.G."/>
            <person name="Choi J.-H."/>
            <person name="Mockaitis K."/>
            <person name="Colbourne J."/>
            <person name="Pfrender M."/>
        </authorList>
    </citation>
    <scope>NUCLEOTIDE SEQUENCE [LARGE SCALE GENOMIC DNA]</scope>
    <source>
        <strain evidence="11 12">Xinb3</strain>
        <tissue evidence="11">Complete organism</tissue>
    </source>
</reference>
<evidence type="ECO:0000256" key="9">
    <source>
        <dbReference type="ARBA" id="ARBA00039953"/>
    </source>
</evidence>
<dbReference type="PANTHER" id="PTHR21600">
    <property type="entry name" value="MITOCHONDRIAL RNA PSEUDOURIDINE SYNTHASE"/>
    <property type="match status" value="1"/>
</dbReference>
<evidence type="ECO:0000256" key="4">
    <source>
        <dbReference type="ARBA" id="ARBA00010876"/>
    </source>
</evidence>
<dbReference type="GO" id="GO:0001522">
    <property type="term" value="P:pseudouridine synthesis"/>
    <property type="evidence" value="ECO:0007669"/>
    <property type="project" value="InterPro"/>
</dbReference>
<evidence type="ECO:0000256" key="8">
    <source>
        <dbReference type="ARBA" id="ARBA00036943"/>
    </source>
</evidence>
<keyword evidence="12" id="KW-1185">Reference proteome</keyword>
<gene>
    <name evidence="11" type="ORF">APZ42_024483</name>
</gene>
<comment type="similarity">
    <text evidence="4">Belongs to the pseudouridine synthase RluA family.</text>
</comment>
<dbReference type="AlphaFoldDB" id="A0A0P5F169"/>
<dbReference type="FunFam" id="3.30.2350.10:FF:000015">
    <property type="entry name" value="Mitochondrial RNA pseudouridine synthase RPUSD4"/>
    <property type="match status" value="1"/>
</dbReference>
<dbReference type="OrthoDB" id="428658at2759"/>
<evidence type="ECO:0000256" key="5">
    <source>
        <dbReference type="ARBA" id="ARBA00022946"/>
    </source>
</evidence>
<evidence type="ECO:0000256" key="2">
    <source>
        <dbReference type="ARBA" id="ARBA00001896"/>
    </source>
</evidence>
<comment type="catalytic activity">
    <reaction evidence="8">
        <text>a uridine in tRNA = a pseudouridine in tRNA</text>
        <dbReference type="Rhea" id="RHEA:54572"/>
        <dbReference type="Rhea" id="RHEA-COMP:13339"/>
        <dbReference type="Rhea" id="RHEA-COMP:13934"/>
        <dbReference type="ChEBI" id="CHEBI:65314"/>
        <dbReference type="ChEBI" id="CHEBI:65315"/>
    </reaction>
</comment>
<dbReference type="EMBL" id="LRGB01001661">
    <property type="protein sequence ID" value="KZS10939.1"/>
    <property type="molecule type" value="Genomic_DNA"/>
</dbReference>
<evidence type="ECO:0000256" key="6">
    <source>
        <dbReference type="ARBA" id="ARBA00023128"/>
    </source>
</evidence>
<dbReference type="STRING" id="35525.A0A0P5F169"/>
<dbReference type="PROSITE" id="PS01129">
    <property type="entry name" value="PSI_RLU"/>
    <property type="match status" value="1"/>
</dbReference>
<dbReference type="Gene3D" id="3.30.2350.10">
    <property type="entry name" value="Pseudouridine synthase"/>
    <property type="match status" value="1"/>
</dbReference>
<dbReference type="PANTHER" id="PTHR21600:SF83">
    <property type="entry name" value="PSEUDOURIDYLATE SYNTHASE RPUSD4, MITOCHONDRIAL"/>
    <property type="match status" value="1"/>
</dbReference>
<dbReference type="GO" id="GO:0005739">
    <property type="term" value="C:mitochondrion"/>
    <property type="evidence" value="ECO:0007669"/>
    <property type="project" value="UniProtKB-SubCell"/>
</dbReference>